<keyword evidence="2" id="KW-1185">Reference proteome</keyword>
<reference evidence="2" key="1">
    <citation type="journal article" date="2019" name="Int. J. Syst. Evol. Microbiol.">
        <title>The Global Catalogue of Microorganisms (GCM) 10K type strain sequencing project: providing services to taxonomists for standard genome sequencing and annotation.</title>
        <authorList>
            <consortium name="The Broad Institute Genomics Platform"/>
            <consortium name="The Broad Institute Genome Sequencing Center for Infectious Disease"/>
            <person name="Wu L."/>
            <person name="Ma J."/>
        </authorList>
    </citation>
    <scope>NUCLEOTIDE SEQUENCE [LARGE SCALE GENOMIC DNA]</scope>
    <source>
        <strain evidence="2">CGMCC 1.12286</strain>
    </source>
</reference>
<accession>A0ABW4JHR1</accession>
<proteinExistence type="predicted"/>
<name>A0ABW4JHR1_9BACL</name>
<sequence>MPIERSLFAKYGGVHFTQQASSRDINEFVKTLGADKRDSLFEVLGELDKAGLIHIENDHDWVDPYGDVHPAHPHEQGDKGPK</sequence>
<protein>
    <submittedName>
        <fullName evidence="1">Uncharacterized protein</fullName>
    </submittedName>
</protein>
<dbReference type="EMBL" id="JBHUCX010000035">
    <property type="protein sequence ID" value="MFD1675856.1"/>
    <property type="molecule type" value="Genomic_DNA"/>
</dbReference>
<dbReference type="RefSeq" id="WP_377943736.1">
    <property type="nucleotide sequence ID" value="NZ_JBHUCX010000035.1"/>
</dbReference>
<comment type="caution">
    <text evidence="1">The sequence shown here is derived from an EMBL/GenBank/DDBJ whole genome shotgun (WGS) entry which is preliminary data.</text>
</comment>
<organism evidence="1 2">
    <name type="scientific">Alicyclobacillus fodiniaquatilis</name>
    <dbReference type="NCBI Taxonomy" id="1661150"/>
    <lineage>
        <taxon>Bacteria</taxon>
        <taxon>Bacillati</taxon>
        <taxon>Bacillota</taxon>
        <taxon>Bacilli</taxon>
        <taxon>Bacillales</taxon>
        <taxon>Alicyclobacillaceae</taxon>
        <taxon>Alicyclobacillus</taxon>
    </lineage>
</organism>
<evidence type="ECO:0000313" key="2">
    <source>
        <dbReference type="Proteomes" id="UP001597079"/>
    </source>
</evidence>
<dbReference type="Proteomes" id="UP001597079">
    <property type="component" value="Unassembled WGS sequence"/>
</dbReference>
<evidence type="ECO:0000313" key="1">
    <source>
        <dbReference type="EMBL" id="MFD1675856.1"/>
    </source>
</evidence>
<gene>
    <name evidence="1" type="ORF">ACFSB2_14225</name>
</gene>